<evidence type="ECO:0000256" key="10">
    <source>
        <dbReference type="PIRSR" id="PIRSR610347-2"/>
    </source>
</evidence>
<dbReference type="OrthoDB" id="47785at2759"/>
<evidence type="ECO:0000313" key="14">
    <source>
        <dbReference type="EMBL" id="WVW84669.1"/>
    </source>
</evidence>
<reference evidence="13" key="3">
    <citation type="submission" date="2014-01" db="EMBL/GenBank/DDBJ databases">
        <title>Evolution of pathogenesis and genome organization in the Tremellales.</title>
        <authorList>
            <person name="Cuomo C."/>
            <person name="Litvintseva A."/>
            <person name="Heitman J."/>
            <person name="Chen Y."/>
            <person name="Sun S."/>
            <person name="Springer D."/>
            <person name="Dromer F."/>
            <person name="Young S."/>
            <person name="Zeng Q."/>
            <person name="Chapman S."/>
            <person name="Gujja S."/>
            <person name="Saif S."/>
            <person name="Birren B."/>
        </authorList>
    </citation>
    <scope>NUCLEOTIDE SEQUENCE</scope>
    <source>
        <strain evidence="13">CBS 10118</strain>
    </source>
</reference>
<dbReference type="GO" id="GO:0006281">
    <property type="term" value="P:DNA repair"/>
    <property type="evidence" value="ECO:0007669"/>
    <property type="project" value="UniProtKB-KW"/>
</dbReference>
<feature type="active site" description="Proton donor/acceptor" evidence="9">
    <location>
        <position position="636"/>
    </location>
</feature>
<evidence type="ECO:0000256" key="2">
    <source>
        <dbReference type="ARBA" id="ARBA00010205"/>
    </source>
</evidence>
<feature type="binding site" evidence="10">
    <location>
        <position position="395"/>
    </location>
    <ligand>
        <name>substrate</name>
    </ligand>
</feature>
<keyword evidence="5" id="KW-0378">Hydrolase</keyword>
<feature type="compositionally biased region" description="Polar residues" evidence="12">
    <location>
        <begin position="12"/>
        <end position="23"/>
    </location>
</feature>
<organism evidence="13">
    <name type="scientific">Kwoniella bestiolae CBS 10118</name>
    <dbReference type="NCBI Taxonomy" id="1296100"/>
    <lineage>
        <taxon>Eukaryota</taxon>
        <taxon>Fungi</taxon>
        <taxon>Dikarya</taxon>
        <taxon>Basidiomycota</taxon>
        <taxon>Agaricomycotina</taxon>
        <taxon>Tremellomycetes</taxon>
        <taxon>Tremellales</taxon>
        <taxon>Cryptococcaceae</taxon>
        <taxon>Kwoniella</taxon>
    </lineage>
</organism>
<evidence type="ECO:0000313" key="13">
    <source>
        <dbReference type="EMBL" id="OCF24574.1"/>
    </source>
</evidence>
<dbReference type="STRING" id="1296100.A0A1B9G0M2"/>
<evidence type="ECO:0000256" key="9">
    <source>
        <dbReference type="PIRSR" id="PIRSR610347-1"/>
    </source>
</evidence>
<evidence type="ECO:0000256" key="8">
    <source>
        <dbReference type="ARBA" id="ARBA00023242"/>
    </source>
</evidence>
<dbReference type="CDD" id="cd09122">
    <property type="entry name" value="PLDc_Tdp1_1"/>
    <property type="match status" value="1"/>
</dbReference>
<feature type="compositionally biased region" description="Basic and acidic residues" evidence="12">
    <location>
        <begin position="128"/>
        <end position="149"/>
    </location>
</feature>
<dbReference type="InterPro" id="IPR003903">
    <property type="entry name" value="UIM_dom"/>
</dbReference>
<reference evidence="14" key="4">
    <citation type="submission" date="2024-02" db="EMBL/GenBank/DDBJ databases">
        <title>Comparative genomics of Cryptococcus and Kwoniella reveals pathogenesis evolution and contrasting modes of karyotype evolution via chromosome fusion or intercentromeric recombination.</title>
        <authorList>
            <person name="Coelho M.A."/>
            <person name="David-Palma M."/>
            <person name="Shea T."/>
            <person name="Bowers K."/>
            <person name="McGinley-Smith S."/>
            <person name="Mohammad A.W."/>
            <person name="Gnirke A."/>
            <person name="Yurkov A.M."/>
            <person name="Nowrousian M."/>
            <person name="Sun S."/>
            <person name="Cuomo C.A."/>
            <person name="Heitman J."/>
        </authorList>
    </citation>
    <scope>NUCLEOTIDE SEQUENCE</scope>
    <source>
        <strain evidence="14">CBS 10118</strain>
    </source>
</reference>
<dbReference type="PANTHER" id="PTHR12415:SF0">
    <property type="entry name" value="TYROSYL-DNA PHOSPHODIESTERASE 1"/>
    <property type="match status" value="1"/>
</dbReference>
<dbReference type="CDD" id="cd09123">
    <property type="entry name" value="PLDc_Tdp1_2"/>
    <property type="match status" value="1"/>
</dbReference>
<gene>
    <name evidence="13" type="ORF">I302_06035</name>
    <name evidence="14" type="ORF">I302_106703</name>
</gene>
<dbReference type="RefSeq" id="XP_019045644.1">
    <property type="nucleotide sequence ID" value="XM_019192647.1"/>
</dbReference>
<reference evidence="13" key="1">
    <citation type="submission" date="2013-07" db="EMBL/GenBank/DDBJ databases">
        <title>The Genome Sequence of Cryptococcus bestiolae CBS10118.</title>
        <authorList>
            <consortium name="The Broad Institute Genome Sequencing Platform"/>
            <person name="Cuomo C."/>
            <person name="Litvintseva A."/>
            <person name="Chen Y."/>
            <person name="Heitman J."/>
            <person name="Sun S."/>
            <person name="Springer D."/>
            <person name="Dromer F."/>
            <person name="Young S.K."/>
            <person name="Zeng Q."/>
            <person name="Gargeya S."/>
            <person name="Fitzgerald M."/>
            <person name="Abouelleil A."/>
            <person name="Alvarado L."/>
            <person name="Berlin A.M."/>
            <person name="Chapman S.B."/>
            <person name="Dewar J."/>
            <person name="Goldberg J."/>
            <person name="Griggs A."/>
            <person name="Gujja S."/>
            <person name="Hansen M."/>
            <person name="Howarth C."/>
            <person name="Imamovic A."/>
            <person name="Larimer J."/>
            <person name="McCowan C."/>
            <person name="Murphy C."/>
            <person name="Pearson M."/>
            <person name="Priest M."/>
            <person name="Roberts A."/>
            <person name="Saif S."/>
            <person name="Shea T."/>
            <person name="Sykes S."/>
            <person name="Wortman J."/>
            <person name="Nusbaum C."/>
            <person name="Birren B."/>
        </authorList>
    </citation>
    <scope>NUCLEOTIDE SEQUENCE [LARGE SCALE GENOMIC DNA]</scope>
    <source>
        <strain evidence="13">CBS 10118</strain>
    </source>
</reference>
<keyword evidence="3" id="KW-0540">Nuclease</keyword>
<dbReference type="GO" id="GO:0005634">
    <property type="term" value="C:nucleus"/>
    <property type="evidence" value="ECO:0007669"/>
    <property type="project" value="UniProtKB-SubCell"/>
</dbReference>
<proteinExistence type="inferred from homology"/>
<feature type="compositionally biased region" description="Low complexity" evidence="12">
    <location>
        <begin position="250"/>
        <end position="264"/>
    </location>
</feature>
<evidence type="ECO:0000256" key="4">
    <source>
        <dbReference type="ARBA" id="ARBA00022763"/>
    </source>
</evidence>
<evidence type="ECO:0000256" key="11">
    <source>
        <dbReference type="PIRSR" id="PIRSR610347-3"/>
    </source>
</evidence>
<feature type="compositionally biased region" description="Polar residues" evidence="12">
    <location>
        <begin position="267"/>
        <end position="276"/>
    </location>
</feature>
<accession>A0A1B9G0M2</accession>
<dbReference type="EMBL" id="CP144545">
    <property type="protein sequence ID" value="WVW84669.1"/>
    <property type="molecule type" value="Genomic_DNA"/>
</dbReference>
<dbReference type="Gene3D" id="3.30.870.10">
    <property type="entry name" value="Endonuclease Chain A"/>
    <property type="match status" value="2"/>
</dbReference>
<dbReference type="GO" id="GO:0017005">
    <property type="term" value="F:3'-tyrosyl-DNA phosphodiesterase activity"/>
    <property type="evidence" value="ECO:0007669"/>
    <property type="project" value="TreeGrafter"/>
</dbReference>
<feature type="site" description="Interaction with DNA" evidence="11">
    <location>
        <position position="685"/>
    </location>
</feature>
<keyword evidence="7" id="KW-0234">DNA repair</keyword>
<keyword evidence="6" id="KW-0269">Exonuclease</keyword>
<protein>
    <recommendedName>
        <fullName evidence="16">Tyrosyl-DNA phosphodiesterase 1</fullName>
    </recommendedName>
</protein>
<comment type="subcellular location">
    <subcellularLocation>
        <location evidence="1">Nucleus</location>
    </subcellularLocation>
</comment>
<keyword evidence="8" id="KW-0539">Nucleus</keyword>
<evidence type="ECO:0000256" key="12">
    <source>
        <dbReference type="SAM" id="MobiDB-lite"/>
    </source>
</evidence>
<dbReference type="GeneID" id="30210434"/>
<evidence type="ECO:0000313" key="15">
    <source>
        <dbReference type="Proteomes" id="UP000092730"/>
    </source>
</evidence>
<keyword evidence="15" id="KW-1185">Reference proteome</keyword>
<feature type="compositionally biased region" description="Basic and acidic residues" evidence="12">
    <location>
        <begin position="209"/>
        <end position="220"/>
    </location>
</feature>
<dbReference type="PANTHER" id="PTHR12415">
    <property type="entry name" value="TYROSYL-DNA PHOSPHODIESTERASE 1"/>
    <property type="match status" value="1"/>
</dbReference>
<dbReference type="InterPro" id="IPR010347">
    <property type="entry name" value="Tdp1"/>
</dbReference>
<dbReference type="GO" id="GO:0003690">
    <property type="term" value="F:double-stranded DNA binding"/>
    <property type="evidence" value="ECO:0007669"/>
    <property type="project" value="TreeGrafter"/>
</dbReference>
<dbReference type="Proteomes" id="UP000092730">
    <property type="component" value="Chromosome 5"/>
</dbReference>
<dbReference type="GO" id="GO:0004527">
    <property type="term" value="F:exonuclease activity"/>
    <property type="evidence" value="ECO:0007669"/>
    <property type="project" value="UniProtKB-KW"/>
</dbReference>
<evidence type="ECO:0000256" key="7">
    <source>
        <dbReference type="ARBA" id="ARBA00023204"/>
    </source>
</evidence>
<name>A0A1B9G0M2_9TREE</name>
<evidence type="ECO:0000256" key="5">
    <source>
        <dbReference type="ARBA" id="ARBA00022801"/>
    </source>
</evidence>
<evidence type="ECO:0000256" key="3">
    <source>
        <dbReference type="ARBA" id="ARBA00022722"/>
    </source>
</evidence>
<dbReference type="EMBL" id="KI894022">
    <property type="protein sequence ID" value="OCF24574.1"/>
    <property type="molecule type" value="Genomic_DNA"/>
</dbReference>
<reference evidence="14" key="2">
    <citation type="submission" date="2013-07" db="EMBL/GenBank/DDBJ databases">
        <authorList>
            <consortium name="The Broad Institute Genome Sequencing Platform"/>
            <person name="Cuomo C."/>
            <person name="Litvintseva A."/>
            <person name="Chen Y."/>
            <person name="Heitman J."/>
            <person name="Sun S."/>
            <person name="Springer D."/>
            <person name="Dromer F."/>
            <person name="Young S.K."/>
            <person name="Zeng Q."/>
            <person name="Gargeya S."/>
            <person name="Fitzgerald M."/>
            <person name="Abouelleil A."/>
            <person name="Alvarado L."/>
            <person name="Berlin A.M."/>
            <person name="Chapman S.B."/>
            <person name="Dewar J."/>
            <person name="Goldberg J."/>
            <person name="Griggs A."/>
            <person name="Gujja S."/>
            <person name="Hansen M."/>
            <person name="Howarth C."/>
            <person name="Imamovic A."/>
            <person name="Larimer J."/>
            <person name="McCowan C."/>
            <person name="Murphy C."/>
            <person name="Pearson M."/>
            <person name="Priest M."/>
            <person name="Roberts A."/>
            <person name="Saif S."/>
            <person name="Shea T."/>
            <person name="Sykes S."/>
            <person name="Wortman J."/>
            <person name="Nusbaum C."/>
            <person name="Birren B."/>
        </authorList>
    </citation>
    <scope>NUCLEOTIDE SEQUENCE</scope>
    <source>
        <strain evidence="14">CBS 10118</strain>
    </source>
</reference>
<sequence>MDEDEVAFILGESSNNQPASSRPSIPKRGENRDFDKYFDESTAEYDPSEVDFQELRRAAWATWRTKPPATISGNNTHRVEEEDDDELARALALSAQEHFSRSNSRQPSVVVDDEEDEELKRAIAMSEEDARAPKRRKREETPEEERRMLAEAMAASLAESESGPSTTFTQQSQPSTQISTAPTSIASPAPSELVSVPTLKIGGQVIDRAQLEKERRERQAARQAASSGNSTPTTTTHTPTAGPSRIAGMASLASSSSSSNAGPSIPRPSQTSSIHPLQSAGPFPSDAGGEYYPDGEMRNVALRIGNPTTERTFSPKQVVGNHSQISLIIMSSFVIDDQWVMDKNILPPPEEVPTIIVRPHPKDKQEYNGKIQLHPNGEMWVYPKMTTGFGSAHMKYFWIFYKTGRLRVVISTANMVDYDWELIENTIFVQDFLPLPMPCSLRSNLKTHDLPLQFSHLFTHTRIHTALRSLIRAHPNGSQIPFTPEDGFADLAKYDWSKVKVRLVLSIPGTYTGYDEINKFGISRLGKVLNDEGWVPKAGEQLDVEFQGSSLGTYSLEWFSKFHSFISGKTAHQLSNRPKPNAWPEIRILFPTLANVEASHLGKEGGGTMFCGKAFNNVTKGLFRDSRSKRGGVLMHTKMMVALFEPEENKLGLNQTTPTKSAKRKVDELKDEVGGWIYVGSHNFSPSAWGNVDFKKNPPTLIIKNYEIAIIFPLDRDKAKAQAEKVAPYVRPAKRYTAGDIPWVSQLF</sequence>
<evidence type="ECO:0008006" key="16">
    <source>
        <dbReference type="Google" id="ProtNLM"/>
    </source>
</evidence>
<comment type="similarity">
    <text evidence="2">Belongs to the tyrosyl-DNA phosphodiesterase family.</text>
</comment>
<feature type="region of interest" description="Disordered" evidence="12">
    <location>
        <begin position="1"/>
        <end position="36"/>
    </location>
</feature>
<dbReference type="PROSITE" id="PS50330">
    <property type="entry name" value="UIM"/>
    <property type="match status" value="2"/>
</dbReference>
<dbReference type="Gene3D" id="6.10.140.100">
    <property type="match status" value="1"/>
</dbReference>
<dbReference type="VEuPathDB" id="FungiDB:I302_06035"/>
<evidence type="ECO:0000256" key="1">
    <source>
        <dbReference type="ARBA" id="ARBA00004123"/>
    </source>
</evidence>
<dbReference type="AlphaFoldDB" id="A0A1B9G0M2"/>
<dbReference type="SMART" id="SM00726">
    <property type="entry name" value="UIM"/>
    <property type="match status" value="3"/>
</dbReference>
<dbReference type="GO" id="GO:0003697">
    <property type="term" value="F:single-stranded DNA binding"/>
    <property type="evidence" value="ECO:0007669"/>
    <property type="project" value="TreeGrafter"/>
</dbReference>
<feature type="binding site" evidence="10">
    <location>
        <position position="638"/>
    </location>
    <ligand>
        <name>substrate</name>
    </ligand>
</feature>
<dbReference type="KEGG" id="kbi:30210434"/>
<dbReference type="Pfam" id="PF06087">
    <property type="entry name" value="Tyr-DNA_phospho"/>
    <property type="match status" value="1"/>
</dbReference>
<feature type="compositionally biased region" description="Basic and acidic residues" evidence="12">
    <location>
        <begin position="27"/>
        <end position="36"/>
    </location>
</feature>
<dbReference type="SUPFAM" id="SSF56024">
    <property type="entry name" value="Phospholipase D/nuclease"/>
    <property type="match status" value="2"/>
</dbReference>
<feature type="compositionally biased region" description="Low complexity" evidence="12">
    <location>
        <begin position="221"/>
        <end position="240"/>
    </location>
</feature>
<feature type="region of interest" description="Disordered" evidence="12">
    <location>
        <begin position="65"/>
        <end position="294"/>
    </location>
</feature>
<feature type="active site" description="Nucleophile" evidence="9">
    <location>
        <position position="393"/>
    </location>
</feature>
<evidence type="ECO:0000256" key="6">
    <source>
        <dbReference type="ARBA" id="ARBA00022839"/>
    </source>
</evidence>
<feature type="compositionally biased region" description="Low complexity" evidence="12">
    <location>
        <begin position="150"/>
        <end position="187"/>
    </location>
</feature>
<keyword evidence="4" id="KW-0227">DNA damage</keyword>